<reference evidence="1" key="2">
    <citation type="submission" date="2015-06" db="UniProtKB">
        <authorList>
            <consortium name="EnsemblMetazoa"/>
        </authorList>
    </citation>
    <scope>IDENTIFICATION</scope>
</reference>
<proteinExistence type="predicted"/>
<dbReference type="HOGENOM" id="CLU_3377680_0_0_1"/>
<keyword evidence="2" id="KW-1185">Reference proteome</keyword>
<accession>T1L0S6</accession>
<name>T1L0S6_TETUR</name>
<dbReference type="EMBL" id="CAEY01000869">
    <property type="status" value="NOT_ANNOTATED_CDS"/>
    <property type="molecule type" value="Genomic_DNA"/>
</dbReference>
<dbReference type="Proteomes" id="UP000015104">
    <property type="component" value="Unassembled WGS sequence"/>
</dbReference>
<organism evidence="1 2">
    <name type="scientific">Tetranychus urticae</name>
    <name type="common">Two-spotted spider mite</name>
    <dbReference type="NCBI Taxonomy" id="32264"/>
    <lineage>
        <taxon>Eukaryota</taxon>
        <taxon>Metazoa</taxon>
        <taxon>Ecdysozoa</taxon>
        <taxon>Arthropoda</taxon>
        <taxon>Chelicerata</taxon>
        <taxon>Arachnida</taxon>
        <taxon>Acari</taxon>
        <taxon>Acariformes</taxon>
        <taxon>Trombidiformes</taxon>
        <taxon>Prostigmata</taxon>
        <taxon>Eleutherengona</taxon>
        <taxon>Raphignathae</taxon>
        <taxon>Tetranychoidea</taxon>
        <taxon>Tetranychidae</taxon>
        <taxon>Tetranychus</taxon>
    </lineage>
</organism>
<evidence type="ECO:0000313" key="1">
    <source>
        <dbReference type="EnsemblMetazoa" id="tetur30g01780.1"/>
    </source>
</evidence>
<evidence type="ECO:0000313" key="2">
    <source>
        <dbReference type="Proteomes" id="UP000015104"/>
    </source>
</evidence>
<reference evidence="2" key="1">
    <citation type="submission" date="2011-08" db="EMBL/GenBank/DDBJ databases">
        <authorList>
            <person name="Rombauts S."/>
        </authorList>
    </citation>
    <scope>NUCLEOTIDE SEQUENCE</scope>
    <source>
        <strain evidence="2">London</strain>
    </source>
</reference>
<dbReference type="AlphaFoldDB" id="T1L0S6"/>
<protein>
    <submittedName>
        <fullName evidence="1">Uncharacterized protein</fullName>
    </submittedName>
</protein>
<dbReference type="EnsemblMetazoa" id="tetur30g01780.1">
    <property type="protein sequence ID" value="tetur30g01780.1"/>
    <property type="gene ID" value="tetur30g01780"/>
</dbReference>
<sequence>MWFENWITLDVSSNDFSFAINSICTIGRSQVVATDC</sequence>